<protein>
    <submittedName>
        <fullName evidence="1">Uncharacterized protein</fullName>
    </submittedName>
</protein>
<reference evidence="1 2" key="1">
    <citation type="submission" date="2021-06" db="EMBL/GenBank/DDBJ databases">
        <title>Caerostris extrusa draft genome.</title>
        <authorList>
            <person name="Kono N."/>
            <person name="Arakawa K."/>
        </authorList>
    </citation>
    <scope>NUCLEOTIDE SEQUENCE [LARGE SCALE GENOMIC DNA]</scope>
</reference>
<evidence type="ECO:0000313" key="1">
    <source>
        <dbReference type="EMBL" id="GIY49692.1"/>
    </source>
</evidence>
<dbReference type="EMBL" id="BPLR01011865">
    <property type="protein sequence ID" value="GIY49692.1"/>
    <property type="molecule type" value="Genomic_DNA"/>
</dbReference>
<sequence length="83" mass="9021">MLETEPSPLDRRPLGVCKHHLSTALRNTASSAIRKGLTASNNLHTGSGVPERSAQRVLAHTPTGRRWPNKRGMVLSLVFPVGE</sequence>
<keyword evidence="2" id="KW-1185">Reference proteome</keyword>
<organism evidence="1 2">
    <name type="scientific">Caerostris extrusa</name>
    <name type="common">Bark spider</name>
    <name type="synonym">Caerostris bankana</name>
    <dbReference type="NCBI Taxonomy" id="172846"/>
    <lineage>
        <taxon>Eukaryota</taxon>
        <taxon>Metazoa</taxon>
        <taxon>Ecdysozoa</taxon>
        <taxon>Arthropoda</taxon>
        <taxon>Chelicerata</taxon>
        <taxon>Arachnida</taxon>
        <taxon>Araneae</taxon>
        <taxon>Araneomorphae</taxon>
        <taxon>Entelegynae</taxon>
        <taxon>Araneoidea</taxon>
        <taxon>Araneidae</taxon>
        <taxon>Caerostris</taxon>
    </lineage>
</organism>
<accession>A0AAV4TXS2</accession>
<name>A0AAV4TXS2_CAEEX</name>
<evidence type="ECO:0000313" key="2">
    <source>
        <dbReference type="Proteomes" id="UP001054945"/>
    </source>
</evidence>
<dbReference type="Proteomes" id="UP001054945">
    <property type="component" value="Unassembled WGS sequence"/>
</dbReference>
<proteinExistence type="predicted"/>
<comment type="caution">
    <text evidence="1">The sequence shown here is derived from an EMBL/GenBank/DDBJ whole genome shotgun (WGS) entry which is preliminary data.</text>
</comment>
<dbReference type="AlphaFoldDB" id="A0AAV4TXS2"/>
<gene>
    <name evidence="1" type="ORF">CEXT_156551</name>
</gene>